<proteinExistence type="predicted"/>
<sequence length="69" mass="7336">GRRFAAQAVPEYGDDAARQVAGYRLVKDVKPFARRKAGCEVEGDIALVRQGAGQGRNKGLVHRANGSLG</sequence>
<dbReference type="AlphaFoldDB" id="A0A699XM98"/>
<gene>
    <name evidence="1" type="ORF">Tci_929553</name>
</gene>
<evidence type="ECO:0000313" key="1">
    <source>
        <dbReference type="EMBL" id="GFD57584.1"/>
    </source>
</evidence>
<feature type="non-terminal residue" evidence="1">
    <location>
        <position position="1"/>
    </location>
</feature>
<accession>A0A699XM98</accession>
<reference evidence="1" key="1">
    <citation type="journal article" date="2019" name="Sci. Rep.">
        <title>Draft genome of Tanacetum cinerariifolium, the natural source of mosquito coil.</title>
        <authorList>
            <person name="Yamashiro T."/>
            <person name="Shiraishi A."/>
            <person name="Satake H."/>
            <person name="Nakayama K."/>
        </authorList>
    </citation>
    <scope>NUCLEOTIDE SEQUENCE</scope>
</reference>
<dbReference type="EMBL" id="BKCJ011842650">
    <property type="protein sequence ID" value="GFD57584.1"/>
    <property type="molecule type" value="Genomic_DNA"/>
</dbReference>
<comment type="caution">
    <text evidence="1">The sequence shown here is derived from an EMBL/GenBank/DDBJ whole genome shotgun (WGS) entry which is preliminary data.</text>
</comment>
<protein>
    <submittedName>
        <fullName evidence="1">Uncharacterized protein</fullName>
    </submittedName>
</protein>
<name>A0A699XM98_TANCI</name>
<organism evidence="1">
    <name type="scientific">Tanacetum cinerariifolium</name>
    <name type="common">Dalmatian daisy</name>
    <name type="synonym">Chrysanthemum cinerariifolium</name>
    <dbReference type="NCBI Taxonomy" id="118510"/>
    <lineage>
        <taxon>Eukaryota</taxon>
        <taxon>Viridiplantae</taxon>
        <taxon>Streptophyta</taxon>
        <taxon>Embryophyta</taxon>
        <taxon>Tracheophyta</taxon>
        <taxon>Spermatophyta</taxon>
        <taxon>Magnoliopsida</taxon>
        <taxon>eudicotyledons</taxon>
        <taxon>Gunneridae</taxon>
        <taxon>Pentapetalae</taxon>
        <taxon>asterids</taxon>
        <taxon>campanulids</taxon>
        <taxon>Asterales</taxon>
        <taxon>Asteraceae</taxon>
        <taxon>Asteroideae</taxon>
        <taxon>Anthemideae</taxon>
        <taxon>Anthemidinae</taxon>
        <taxon>Tanacetum</taxon>
    </lineage>
</organism>